<protein>
    <recommendedName>
        <fullName evidence="9">Lysoplasmalogenase</fullName>
    </recommendedName>
</protein>
<comment type="caution">
    <text evidence="7">The sequence shown here is derived from an EMBL/GenBank/DDBJ whole genome shotgun (WGS) entry which is preliminary data.</text>
</comment>
<feature type="transmembrane region" description="Helical" evidence="6">
    <location>
        <begin position="79"/>
        <end position="99"/>
    </location>
</feature>
<sequence>MILKHNYLIWSSLFLSFVYLTTMRYPKINFRWLIKGTSILLLSLFSLFNCPPSISIILSISLVFSAFGDIFLAYNENKFFIHGLVSFLISHLIYSYIFYSNMDILYLKFILTKSNIIILILLILHSIIMIKILYPKLQNLKIPVLVYMTALMAMSVGTILSNYSNPYLITGALFFIASDSALAIQKFIKSFLGINSFIWITYYFAQIFILFSFLKV</sequence>
<keyword evidence="8" id="KW-1185">Reference proteome</keyword>
<dbReference type="GO" id="GO:0016020">
    <property type="term" value="C:membrane"/>
    <property type="evidence" value="ECO:0007669"/>
    <property type="project" value="UniProtKB-SubCell"/>
</dbReference>
<evidence type="ECO:0000256" key="5">
    <source>
        <dbReference type="ARBA" id="ARBA00023136"/>
    </source>
</evidence>
<keyword evidence="3 6" id="KW-0812">Transmembrane</keyword>
<dbReference type="GO" id="GO:0016787">
    <property type="term" value="F:hydrolase activity"/>
    <property type="evidence" value="ECO:0007669"/>
    <property type="project" value="TreeGrafter"/>
</dbReference>
<proteinExistence type="inferred from homology"/>
<evidence type="ECO:0000313" key="7">
    <source>
        <dbReference type="EMBL" id="KAB8040568.1"/>
    </source>
</evidence>
<gene>
    <name evidence="7" type="ORF">GCL60_01220</name>
</gene>
<dbReference type="RefSeq" id="WP_153418083.1">
    <property type="nucleotide sequence ID" value="NZ_WFLM01000001.1"/>
</dbReference>
<dbReference type="Pfam" id="PF07947">
    <property type="entry name" value="YhhN"/>
    <property type="match status" value="1"/>
</dbReference>
<feature type="transmembrane region" description="Helical" evidence="6">
    <location>
        <begin position="142"/>
        <end position="160"/>
    </location>
</feature>
<evidence type="ECO:0000256" key="1">
    <source>
        <dbReference type="ARBA" id="ARBA00004141"/>
    </source>
</evidence>
<dbReference type="Proteomes" id="UP000437748">
    <property type="component" value="Unassembled WGS sequence"/>
</dbReference>
<accession>A0A6N6W070</accession>
<evidence type="ECO:0000313" key="8">
    <source>
        <dbReference type="Proteomes" id="UP000437748"/>
    </source>
</evidence>
<evidence type="ECO:0008006" key="9">
    <source>
        <dbReference type="Google" id="ProtNLM"/>
    </source>
</evidence>
<feature type="transmembrane region" description="Helical" evidence="6">
    <location>
        <begin position="6"/>
        <end position="25"/>
    </location>
</feature>
<dbReference type="PANTHER" id="PTHR31885:SF6">
    <property type="entry name" value="GH04784P"/>
    <property type="match status" value="1"/>
</dbReference>
<comment type="similarity">
    <text evidence="2">Belongs to the TMEM86 family.</text>
</comment>
<evidence type="ECO:0000256" key="4">
    <source>
        <dbReference type="ARBA" id="ARBA00022989"/>
    </source>
</evidence>
<dbReference type="EMBL" id="WFLM01000001">
    <property type="protein sequence ID" value="KAB8040568.1"/>
    <property type="molecule type" value="Genomic_DNA"/>
</dbReference>
<dbReference type="AlphaFoldDB" id="A0A6N6W070"/>
<name>A0A6N6W070_9BACT</name>
<comment type="subcellular location">
    <subcellularLocation>
        <location evidence="1">Membrane</location>
        <topology evidence="1">Multi-pass membrane protein</topology>
    </subcellularLocation>
</comment>
<feature type="transmembrane region" description="Helical" evidence="6">
    <location>
        <begin position="196"/>
        <end position="214"/>
    </location>
</feature>
<evidence type="ECO:0000256" key="3">
    <source>
        <dbReference type="ARBA" id="ARBA00022692"/>
    </source>
</evidence>
<feature type="transmembrane region" description="Helical" evidence="6">
    <location>
        <begin position="105"/>
        <end position="130"/>
    </location>
</feature>
<dbReference type="PANTHER" id="PTHR31885">
    <property type="entry name" value="GH04784P"/>
    <property type="match status" value="1"/>
</dbReference>
<dbReference type="OrthoDB" id="7266492at2"/>
<keyword evidence="4 6" id="KW-1133">Transmembrane helix</keyword>
<dbReference type="InterPro" id="IPR012506">
    <property type="entry name" value="TMEM86B-like"/>
</dbReference>
<feature type="transmembrane region" description="Helical" evidence="6">
    <location>
        <begin position="166"/>
        <end position="184"/>
    </location>
</feature>
<feature type="transmembrane region" description="Helical" evidence="6">
    <location>
        <begin position="54"/>
        <end position="72"/>
    </location>
</feature>
<evidence type="ECO:0000256" key="6">
    <source>
        <dbReference type="SAM" id="Phobius"/>
    </source>
</evidence>
<evidence type="ECO:0000256" key="2">
    <source>
        <dbReference type="ARBA" id="ARBA00007375"/>
    </source>
</evidence>
<organism evidence="7 8">
    <name type="scientific">Silvanigrella paludirubra</name>
    <dbReference type="NCBI Taxonomy" id="2499159"/>
    <lineage>
        <taxon>Bacteria</taxon>
        <taxon>Pseudomonadati</taxon>
        <taxon>Bdellovibrionota</taxon>
        <taxon>Oligoflexia</taxon>
        <taxon>Silvanigrellales</taxon>
        <taxon>Silvanigrellaceae</taxon>
        <taxon>Silvanigrella</taxon>
    </lineage>
</organism>
<keyword evidence="5 6" id="KW-0472">Membrane</keyword>
<reference evidence="7 8" key="1">
    <citation type="submission" date="2019-10" db="EMBL/GenBank/DDBJ databases">
        <title>New species of Slilvanegrellaceae.</title>
        <authorList>
            <person name="Pitt A."/>
            <person name="Hahn M.W."/>
        </authorList>
    </citation>
    <scope>NUCLEOTIDE SEQUENCE [LARGE SCALE GENOMIC DNA]</scope>
    <source>
        <strain evidence="7 8">SP-Ram-0.45-NSY-1</strain>
    </source>
</reference>